<dbReference type="Gene3D" id="3.20.20.80">
    <property type="entry name" value="Glycosidases"/>
    <property type="match status" value="1"/>
</dbReference>
<feature type="compositionally biased region" description="Basic and acidic residues" evidence="9">
    <location>
        <begin position="339"/>
        <end position="367"/>
    </location>
</feature>
<dbReference type="Gramene" id="QL10p055677:mrna">
    <property type="protein sequence ID" value="QL10p055677:mrna"/>
    <property type="gene ID" value="QL10p055677"/>
</dbReference>
<name>A0A7N2MSW2_QUELO</name>
<keyword evidence="10" id="KW-1133">Transmembrane helix</keyword>
<keyword evidence="4" id="KW-0378">Hydrolase</keyword>
<evidence type="ECO:0000256" key="8">
    <source>
        <dbReference type="RuleBase" id="RU004335"/>
    </source>
</evidence>
<evidence type="ECO:0000313" key="11">
    <source>
        <dbReference type="EnsemblPlants" id="QL10p055677:mrna"/>
    </source>
</evidence>
<keyword evidence="12" id="KW-1185">Reference proteome</keyword>
<dbReference type="EC" id="3.2.1.39" evidence="3"/>
<dbReference type="InParanoid" id="A0A7N2MSW2"/>
<keyword evidence="10" id="KW-0472">Membrane</keyword>
<dbReference type="AlphaFoldDB" id="A0A7N2MSW2"/>
<evidence type="ECO:0000256" key="7">
    <source>
        <dbReference type="ARBA" id="ARBA00033417"/>
    </source>
</evidence>
<feature type="transmembrane region" description="Helical" evidence="10">
    <location>
        <begin position="501"/>
        <end position="520"/>
    </location>
</feature>
<dbReference type="PANTHER" id="PTHR32227">
    <property type="entry name" value="GLUCAN ENDO-1,3-BETA-GLUCOSIDASE BG1-RELATED-RELATED"/>
    <property type="match status" value="1"/>
</dbReference>
<organism evidence="11 12">
    <name type="scientific">Quercus lobata</name>
    <name type="common">Valley oak</name>
    <dbReference type="NCBI Taxonomy" id="97700"/>
    <lineage>
        <taxon>Eukaryota</taxon>
        <taxon>Viridiplantae</taxon>
        <taxon>Streptophyta</taxon>
        <taxon>Embryophyta</taxon>
        <taxon>Tracheophyta</taxon>
        <taxon>Spermatophyta</taxon>
        <taxon>Magnoliopsida</taxon>
        <taxon>eudicotyledons</taxon>
        <taxon>Gunneridae</taxon>
        <taxon>Pentapetalae</taxon>
        <taxon>rosids</taxon>
        <taxon>fabids</taxon>
        <taxon>Fagales</taxon>
        <taxon>Fagaceae</taxon>
        <taxon>Quercus</taxon>
    </lineage>
</organism>
<comment type="catalytic activity">
    <reaction evidence="1">
        <text>Hydrolysis of (1-&gt;3)-beta-D-glucosidic linkages in (1-&gt;3)-beta-D-glucans.</text>
        <dbReference type="EC" id="3.2.1.39"/>
    </reaction>
</comment>
<feature type="transmembrane region" description="Helical" evidence="10">
    <location>
        <begin position="437"/>
        <end position="456"/>
    </location>
</feature>
<dbReference type="Pfam" id="PF00332">
    <property type="entry name" value="Glyco_hydro_17"/>
    <property type="match status" value="1"/>
</dbReference>
<evidence type="ECO:0000256" key="4">
    <source>
        <dbReference type="ARBA" id="ARBA00022801"/>
    </source>
</evidence>
<keyword evidence="10" id="KW-0812">Transmembrane</keyword>
<reference evidence="11" key="2">
    <citation type="submission" date="2021-01" db="UniProtKB">
        <authorList>
            <consortium name="EnsemblPlants"/>
        </authorList>
    </citation>
    <scope>IDENTIFICATION</scope>
</reference>
<evidence type="ECO:0000256" key="6">
    <source>
        <dbReference type="ARBA" id="ARBA00033335"/>
    </source>
</evidence>
<dbReference type="Proteomes" id="UP000594261">
    <property type="component" value="Chromosome 10"/>
</dbReference>
<evidence type="ECO:0000256" key="9">
    <source>
        <dbReference type="SAM" id="MobiDB-lite"/>
    </source>
</evidence>
<dbReference type="InterPro" id="IPR044965">
    <property type="entry name" value="Glyco_hydro_17_plant"/>
</dbReference>
<dbReference type="EMBL" id="LRBV02000010">
    <property type="status" value="NOT_ANNOTATED_CDS"/>
    <property type="molecule type" value="Genomic_DNA"/>
</dbReference>
<reference evidence="11 12" key="1">
    <citation type="journal article" date="2016" name="G3 (Bethesda)">
        <title>First Draft Assembly and Annotation of the Genome of a California Endemic Oak Quercus lobata Nee (Fagaceae).</title>
        <authorList>
            <person name="Sork V.L."/>
            <person name="Fitz-Gibbon S.T."/>
            <person name="Puiu D."/>
            <person name="Crepeau M."/>
            <person name="Gugger P.F."/>
            <person name="Sherman R."/>
            <person name="Stevens K."/>
            <person name="Langley C.H."/>
            <person name="Pellegrini M."/>
            <person name="Salzberg S.L."/>
        </authorList>
    </citation>
    <scope>NUCLEOTIDE SEQUENCE [LARGE SCALE GENOMIC DNA]</scope>
    <source>
        <strain evidence="11 12">cv. SW786</strain>
    </source>
</reference>
<dbReference type="InterPro" id="IPR000490">
    <property type="entry name" value="Glyco_hydro_17"/>
</dbReference>
<feature type="transmembrane region" description="Helical" evidence="10">
    <location>
        <begin position="476"/>
        <end position="495"/>
    </location>
</feature>
<feature type="transmembrane region" description="Helical" evidence="10">
    <location>
        <begin position="208"/>
        <end position="226"/>
    </location>
</feature>
<evidence type="ECO:0000256" key="2">
    <source>
        <dbReference type="ARBA" id="ARBA00008773"/>
    </source>
</evidence>
<feature type="region of interest" description="Disordered" evidence="9">
    <location>
        <begin position="323"/>
        <end position="399"/>
    </location>
</feature>
<dbReference type="SUPFAM" id="SSF51445">
    <property type="entry name" value="(Trans)glycosidases"/>
    <property type="match status" value="1"/>
</dbReference>
<dbReference type="InterPro" id="IPR017853">
    <property type="entry name" value="GH"/>
</dbReference>
<dbReference type="GO" id="GO:0042973">
    <property type="term" value="F:glucan endo-1,3-beta-D-glucosidase activity"/>
    <property type="evidence" value="ECO:0007669"/>
    <property type="project" value="UniProtKB-EC"/>
</dbReference>
<evidence type="ECO:0000313" key="12">
    <source>
        <dbReference type="Proteomes" id="UP000594261"/>
    </source>
</evidence>
<dbReference type="EnsemblPlants" id="QL10p055677:mrna">
    <property type="protein sequence ID" value="QL10p055677:mrna"/>
    <property type="gene ID" value="QL10p055677"/>
</dbReference>
<evidence type="ECO:0000256" key="3">
    <source>
        <dbReference type="ARBA" id="ARBA00012780"/>
    </source>
</evidence>
<comment type="similarity">
    <text evidence="2 8">Belongs to the glycosyl hydrolase 17 family.</text>
</comment>
<evidence type="ECO:0000256" key="10">
    <source>
        <dbReference type="SAM" id="Phobius"/>
    </source>
</evidence>
<feature type="transmembrane region" description="Helical" evidence="10">
    <location>
        <begin position="407"/>
        <end position="425"/>
    </location>
</feature>
<dbReference type="GO" id="GO:0005975">
    <property type="term" value="P:carbohydrate metabolic process"/>
    <property type="evidence" value="ECO:0007669"/>
    <property type="project" value="InterPro"/>
</dbReference>
<keyword evidence="5" id="KW-0326">Glycosidase</keyword>
<evidence type="ECO:0000256" key="5">
    <source>
        <dbReference type="ARBA" id="ARBA00023295"/>
    </source>
</evidence>
<sequence length="521" mass="57488">MVDAVVSAMVIVGYENILVFVVETRWPSSGADTSEVESNLTYAEMYLKNLVEHLRSGTDTPLRKEGVAEVYIYELFDKEVKQRNDRNWGILYLNMTKKYKIEFSGCGHSCQYRTIRDTYRTIRIVSCVKSSVSYRRIEESGLQTREMQRTVQLLVLTTLKPWHKSCKIFQSLACACVGSPRHHVAKNKMDDWDHWVQRTKRGRTPKSSVYIILGILSSVIGLFSAGNTGESARFAVRKPAEKRFYAFDEFGGRPEACSSERRGRSLLENLSLVIGSSQVSIGMSLFEIIAVLICFLMGSLQVRVSILQIVALVIGLHGRVKEHAQGQSSSGTAGGKGARNADKNRTGSRDGGDENGRIGRGINERRHSGIGGGGQRRGNGDDDDNDGREMVGNVENRSGGNPSLEQIANIFLPIIIQSIAIIMDIDEARLSTTGRVIRYFSTIINLLGFLCCAAVLCQPHTNPRVARILNPRIAAILSRIGSALAVLGFISMMAINLPLHLSWVIGLAFLAALAMFVLDIS</sequence>
<evidence type="ECO:0000256" key="1">
    <source>
        <dbReference type="ARBA" id="ARBA00000382"/>
    </source>
</evidence>
<protein>
    <recommendedName>
        <fullName evidence="3">glucan endo-1,3-beta-D-glucosidase</fullName>
        <ecNumber evidence="3">3.2.1.39</ecNumber>
    </recommendedName>
    <alternativeName>
        <fullName evidence="6">(1-&gt;3)-beta-glucan endohydrolase</fullName>
    </alternativeName>
    <alternativeName>
        <fullName evidence="7">Beta-1,3-endoglucanase</fullName>
    </alternativeName>
</protein>
<proteinExistence type="inferred from homology"/>
<accession>A0A7N2MSW2</accession>
<feature type="transmembrane region" description="Helical" evidence="10">
    <location>
        <begin position="279"/>
        <end position="298"/>
    </location>
</feature>